<reference evidence="1" key="1">
    <citation type="journal article" date="2016" name="Front. Microbiol.">
        <title>Genome Sequence of the Piezophilic, Mesophilic Sulfate-Reducing Bacterium Desulfovibrio indicus J2T.</title>
        <authorList>
            <person name="Cao J."/>
            <person name="Maignien L."/>
            <person name="Shao Z."/>
            <person name="Alain K."/>
            <person name="Jebbar M."/>
        </authorList>
    </citation>
    <scope>NUCLEOTIDE SEQUENCE</scope>
    <source>
        <strain evidence="1">DSM 21893</strain>
    </source>
</reference>
<keyword evidence="2" id="KW-1185">Reference proteome</keyword>
<gene>
    <name evidence="1" type="ORF">OICFNHDK_1785</name>
</gene>
<evidence type="ECO:0000313" key="2">
    <source>
        <dbReference type="Proteomes" id="UP001055307"/>
    </source>
</evidence>
<evidence type="ECO:0000313" key="1">
    <source>
        <dbReference type="EMBL" id="GJD39326.1"/>
    </source>
</evidence>
<sequence length="79" mass="8128">MAGDSEAMGCLSVQQEEKVGGACKRSAGTGPYTIKSTSYECEFASGVAPGPMSEMLRDCCDEPLPVGIALALADAVDRP</sequence>
<dbReference type="Proteomes" id="UP001055307">
    <property type="component" value="Unassembled WGS sequence"/>
</dbReference>
<protein>
    <submittedName>
        <fullName evidence="1">Uncharacterized protein</fullName>
    </submittedName>
</protein>
<comment type="caution">
    <text evidence="1">The sequence shown here is derived from an EMBL/GenBank/DDBJ whole genome shotgun (WGS) entry which is preliminary data.</text>
</comment>
<name>A0AAV4Z5X2_9HYPH</name>
<reference evidence="1" key="2">
    <citation type="submission" date="2021-08" db="EMBL/GenBank/DDBJ databases">
        <authorList>
            <person name="Tani A."/>
            <person name="Ola A."/>
            <person name="Ogura Y."/>
            <person name="Katsura K."/>
            <person name="Hayashi T."/>
        </authorList>
    </citation>
    <scope>NUCLEOTIDE SEQUENCE</scope>
    <source>
        <strain evidence="1">DSM 21893</strain>
    </source>
</reference>
<dbReference type="AlphaFoldDB" id="A0AAV4Z5X2"/>
<organism evidence="1 2">
    <name type="scientific">Methylobacterium bullatum</name>
    <dbReference type="NCBI Taxonomy" id="570505"/>
    <lineage>
        <taxon>Bacteria</taxon>
        <taxon>Pseudomonadati</taxon>
        <taxon>Pseudomonadota</taxon>
        <taxon>Alphaproteobacteria</taxon>
        <taxon>Hyphomicrobiales</taxon>
        <taxon>Methylobacteriaceae</taxon>
        <taxon>Methylobacterium</taxon>
    </lineage>
</organism>
<proteinExistence type="predicted"/>
<dbReference type="EMBL" id="BPQF01000010">
    <property type="protein sequence ID" value="GJD39326.1"/>
    <property type="molecule type" value="Genomic_DNA"/>
</dbReference>
<accession>A0AAV4Z5X2</accession>